<sequence>MEIILITIIAIVVILGFLYYSQNKGVKDGVEKMINQVERMSDTEWARQVNEKQMQLEKTVFKNVVTKESFVYFEQGNFIRSGSDIAQAKFLKIVENQTYIEEFYTEPRYSVAGRYNTDYYIIYYDGKAYVSLSLLQTLYLFDESKWRKILYPVEFIDGYGYNFSEFLKLSLPGRHPNEKWLEDTSTETCNRLYFKDLTVEEILSVPAKNPH</sequence>
<gene>
    <name evidence="1" type="ORF">H9N25_21835</name>
</gene>
<protein>
    <submittedName>
        <fullName evidence="1">Uncharacterized protein</fullName>
    </submittedName>
</protein>
<dbReference type="RefSeq" id="WP_190327226.1">
    <property type="nucleotide sequence ID" value="NZ_CP061171.1"/>
</dbReference>
<keyword evidence="2" id="KW-1185">Reference proteome</keyword>
<dbReference type="EMBL" id="CP061171">
    <property type="protein sequence ID" value="QNR84510.1"/>
    <property type="molecule type" value="Genomic_DNA"/>
</dbReference>
<evidence type="ECO:0000313" key="2">
    <source>
        <dbReference type="Proteomes" id="UP000516439"/>
    </source>
</evidence>
<accession>A0ABX6TMV6</accession>
<name>A0ABX6TMV6_9SPHI</name>
<proteinExistence type="predicted"/>
<reference evidence="1 2" key="1">
    <citation type="submission" date="2020-09" db="EMBL/GenBank/DDBJ databases">
        <title>Pedobacter sp. SW-16 isolated from soil near Yeocheon.</title>
        <authorList>
            <person name="Im H.S."/>
            <person name="Joung Y."/>
            <person name="Lee S.-S."/>
        </authorList>
    </citation>
    <scope>NUCLEOTIDE SEQUENCE [LARGE SCALE GENOMIC DNA]</scope>
    <source>
        <strain evidence="1 2">SW-16</strain>
    </source>
</reference>
<dbReference type="Proteomes" id="UP000516439">
    <property type="component" value="Chromosome"/>
</dbReference>
<organism evidence="1 2">
    <name type="scientific">Pedobacter riviphilus</name>
    <dbReference type="NCBI Taxonomy" id="2766984"/>
    <lineage>
        <taxon>Bacteria</taxon>
        <taxon>Pseudomonadati</taxon>
        <taxon>Bacteroidota</taxon>
        <taxon>Sphingobacteriia</taxon>
        <taxon>Sphingobacteriales</taxon>
        <taxon>Sphingobacteriaceae</taxon>
        <taxon>Pedobacter</taxon>
    </lineage>
</organism>
<evidence type="ECO:0000313" key="1">
    <source>
        <dbReference type="EMBL" id="QNR84510.1"/>
    </source>
</evidence>